<dbReference type="SUPFAM" id="SSF57850">
    <property type="entry name" value="RING/U-box"/>
    <property type="match status" value="1"/>
</dbReference>
<keyword evidence="1" id="KW-0479">Metal-binding</keyword>
<reference evidence="4" key="1">
    <citation type="journal article" date="2020" name="Cell">
        <title>Large-Scale Comparative Analyses of Tick Genomes Elucidate Their Genetic Diversity and Vector Capacities.</title>
        <authorList>
            <consortium name="Tick Genome and Microbiome Consortium (TIGMIC)"/>
            <person name="Jia N."/>
            <person name="Wang J."/>
            <person name="Shi W."/>
            <person name="Du L."/>
            <person name="Sun Y."/>
            <person name="Zhan W."/>
            <person name="Jiang J.F."/>
            <person name="Wang Q."/>
            <person name="Zhang B."/>
            <person name="Ji P."/>
            <person name="Bell-Sakyi L."/>
            <person name="Cui X.M."/>
            <person name="Yuan T.T."/>
            <person name="Jiang B.G."/>
            <person name="Yang W.F."/>
            <person name="Lam T.T."/>
            <person name="Chang Q.C."/>
            <person name="Ding S.J."/>
            <person name="Wang X.J."/>
            <person name="Zhu J.G."/>
            <person name="Ruan X.D."/>
            <person name="Zhao L."/>
            <person name="Wei J.T."/>
            <person name="Ye R.Z."/>
            <person name="Que T.C."/>
            <person name="Du C.H."/>
            <person name="Zhou Y.H."/>
            <person name="Cheng J.X."/>
            <person name="Dai P.F."/>
            <person name="Guo W.B."/>
            <person name="Han X.H."/>
            <person name="Huang E.J."/>
            <person name="Li L.F."/>
            <person name="Wei W."/>
            <person name="Gao Y.C."/>
            <person name="Liu J.Z."/>
            <person name="Shao H.Z."/>
            <person name="Wang X."/>
            <person name="Wang C.C."/>
            <person name="Yang T.C."/>
            <person name="Huo Q.B."/>
            <person name="Li W."/>
            <person name="Chen H.Y."/>
            <person name="Chen S.E."/>
            <person name="Zhou L.G."/>
            <person name="Ni X.B."/>
            <person name="Tian J.H."/>
            <person name="Sheng Y."/>
            <person name="Liu T."/>
            <person name="Pan Y.S."/>
            <person name="Xia L.Y."/>
            <person name="Li J."/>
            <person name="Zhao F."/>
            <person name="Cao W.C."/>
        </authorList>
    </citation>
    <scope>NUCLEOTIDE SEQUENCE</scope>
    <source>
        <strain evidence="4">Rsan-2018</strain>
    </source>
</reference>
<evidence type="ECO:0000313" key="4">
    <source>
        <dbReference type="EMBL" id="KAH7976266.1"/>
    </source>
</evidence>
<evidence type="ECO:0000313" key="5">
    <source>
        <dbReference type="Proteomes" id="UP000821837"/>
    </source>
</evidence>
<dbReference type="EMBL" id="JABSTV010001246">
    <property type="protein sequence ID" value="KAH7976266.1"/>
    <property type="molecule type" value="Genomic_DNA"/>
</dbReference>
<dbReference type="InterPro" id="IPR017907">
    <property type="entry name" value="Znf_RING_CS"/>
</dbReference>
<dbReference type="AlphaFoldDB" id="A0A9D4QE49"/>
<dbReference type="Proteomes" id="UP000821837">
    <property type="component" value="Chromosome 10"/>
</dbReference>
<keyword evidence="3" id="KW-0862">Zinc</keyword>
<keyword evidence="5" id="KW-1185">Reference proteome</keyword>
<reference evidence="4" key="2">
    <citation type="submission" date="2021-09" db="EMBL/GenBank/DDBJ databases">
        <authorList>
            <person name="Jia N."/>
            <person name="Wang J."/>
            <person name="Shi W."/>
            <person name="Du L."/>
            <person name="Sun Y."/>
            <person name="Zhan W."/>
            <person name="Jiang J."/>
            <person name="Wang Q."/>
            <person name="Zhang B."/>
            <person name="Ji P."/>
            <person name="Sakyi L.B."/>
            <person name="Cui X."/>
            <person name="Yuan T."/>
            <person name="Jiang B."/>
            <person name="Yang W."/>
            <person name="Lam T.T.-Y."/>
            <person name="Chang Q."/>
            <person name="Ding S."/>
            <person name="Wang X."/>
            <person name="Zhu J."/>
            <person name="Ruan X."/>
            <person name="Zhao L."/>
            <person name="Wei J."/>
            <person name="Que T."/>
            <person name="Du C."/>
            <person name="Cheng J."/>
            <person name="Dai P."/>
            <person name="Han X."/>
            <person name="Huang E."/>
            <person name="Gao Y."/>
            <person name="Liu J."/>
            <person name="Shao H."/>
            <person name="Ye R."/>
            <person name="Li L."/>
            <person name="Wei W."/>
            <person name="Wang X."/>
            <person name="Wang C."/>
            <person name="Huo Q."/>
            <person name="Li W."/>
            <person name="Guo W."/>
            <person name="Chen H."/>
            <person name="Chen S."/>
            <person name="Zhou L."/>
            <person name="Zhou L."/>
            <person name="Ni X."/>
            <person name="Tian J."/>
            <person name="Zhou Y."/>
            <person name="Sheng Y."/>
            <person name="Liu T."/>
            <person name="Pan Y."/>
            <person name="Xia L."/>
            <person name="Li J."/>
            <person name="Zhao F."/>
            <person name="Cao W."/>
        </authorList>
    </citation>
    <scope>NUCLEOTIDE SEQUENCE</scope>
    <source>
        <strain evidence="4">Rsan-2018</strain>
        <tissue evidence="4">Larvae</tissue>
    </source>
</reference>
<dbReference type="SUPFAM" id="SSF49599">
    <property type="entry name" value="TRAF domain-like"/>
    <property type="match status" value="1"/>
</dbReference>
<keyword evidence="2" id="KW-0863">Zinc-finger</keyword>
<accession>A0A9D4QE49</accession>
<organism evidence="4 5">
    <name type="scientific">Rhipicephalus sanguineus</name>
    <name type="common">Brown dog tick</name>
    <name type="synonym">Ixodes sanguineus</name>
    <dbReference type="NCBI Taxonomy" id="34632"/>
    <lineage>
        <taxon>Eukaryota</taxon>
        <taxon>Metazoa</taxon>
        <taxon>Ecdysozoa</taxon>
        <taxon>Arthropoda</taxon>
        <taxon>Chelicerata</taxon>
        <taxon>Arachnida</taxon>
        <taxon>Acari</taxon>
        <taxon>Parasitiformes</taxon>
        <taxon>Ixodida</taxon>
        <taxon>Ixodoidea</taxon>
        <taxon>Ixodidae</taxon>
        <taxon>Rhipicephalinae</taxon>
        <taxon>Rhipicephalus</taxon>
        <taxon>Rhipicephalus</taxon>
    </lineage>
</organism>
<evidence type="ECO:0000256" key="3">
    <source>
        <dbReference type="ARBA" id="ARBA00022833"/>
    </source>
</evidence>
<dbReference type="VEuPathDB" id="VectorBase:RSAN_028902"/>
<gene>
    <name evidence="4" type="ORF">HPB52_010435</name>
</gene>
<sequence>MDDKRHGCRYRVCGFGNHIEQETVEFKEKLNAMQACSWCGVVSAKSKCLSCMHMVCQECLEDATKAGVTSCWIDKEKFDLKDGGDQLQHALGKKIVHCTNADNGCAYTGSLRDLDSHLSKGCTSYLTECFECAERVPFKDLVSHFRTCEGVAGVLLRGTDGRSILDDIRNASKELEQALTSTSSDVRDAVGLFTKQLENLRGQLTVRSGGQADNEKSEYCNQ</sequence>
<name>A0A9D4QE49_RHISA</name>
<dbReference type="PROSITE" id="PS00518">
    <property type="entry name" value="ZF_RING_1"/>
    <property type="match status" value="1"/>
</dbReference>
<evidence type="ECO:0000256" key="2">
    <source>
        <dbReference type="ARBA" id="ARBA00022771"/>
    </source>
</evidence>
<comment type="caution">
    <text evidence="4">The sequence shown here is derived from an EMBL/GenBank/DDBJ whole genome shotgun (WGS) entry which is preliminary data.</text>
</comment>
<dbReference type="Gene3D" id="3.30.40.10">
    <property type="entry name" value="Zinc/RING finger domain, C3HC4 (zinc finger)"/>
    <property type="match status" value="2"/>
</dbReference>
<protein>
    <submittedName>
        <fullName evidence="4">Uncharacterized protein</fullName>
    </submittedName>
</protein>
<dbReference type="InterPro" id="IPR013083">
    <property type="entry name" value="Znf_RING/FYVE/PHD"/>
</dbReference>
<evidence type="ECO:0000256" key="1">
    <source>
        <dbReference type="ARBA" id="ARBA00022723"/>
    </source>
</evidence>
<dbReference type="GO" id="GO:0008270">
    <property type="term" value="F:zinc ion binding"/>
    <property type="evidence" value="ECO:0007669"/>
    <property type="project" value="UniProtKB-KW"/>
</dbReference>
<proteinExistence type="predicted"/>